<dbReference type="RefSeq" id="WP_336596725.1">
    <property type="nucleotide sequence ID" value="NZ_JACFYJ010000003.1"/>
</dbReference>
<accession>A0ABU8IL12</accession>
<dbReference type="EMBL" id="JACFYJ010000003">
    <property type="protein sequence ID" value="MEI5996289.1"/>
    <property type="molecule type" value="Genomic_DNA"/>
</dbReference>
<evidence type="ECO:0000313" key="1">
    <source>
        <dbReference type="EMBL" id="MEI5996289.1"/>
    </source>
</evidence>
<comment type="caution">
    <text evidence="1">The sequence shown here is derived from an EMBL/GenBank/DDBJ whole genome shotgun (WGS) entry which is preliminary data.</text>
</comment>
<proteinExistence type="predicted"/>
<gene>
    <name evidence="1" type="ORF">H3V53_03425</name>
</gene>
<keyword evidence="2" id="KW-1185">Reference proteome</keyword>
<reference evidence="1 2" key="1">
    <citation type="journal article" date="2022" name="Arch. Microbiol.">
        <title>Paraburkholderia bengalensis sp. nov. isolated from roots of Oryza sativa, IR64.</title>
        <authorList>
            <person name="Nag P."/>
            <person name="Mondal N."/>
            <person name="Sarkar J."/>
            <person name="Das S."/>
        </authorList>
    </citation>
    <scope>NUCLEOTIDE SEQUENCE [LARGE SCALE GENOMIC DNA]</scope>
    <source>
        <strain evidence="1 2">IR64_4_BI</strain>
    </source>
</reference>
<sequence length="287" mass="31964">MSDVILERWTIRETNHGERHFTGWNVVDAEGRVSTPIQTFDPVTRTGTTASGSCYQLRGRAGYDKDAEHVWQYAARMWKITSWIDVTSTLVPDFKNPNPRSDMQAPTEMANVSSLNADSDSAQTQFDAEPASRLATIRYRAIAYEAEQPVNRSLPNQLRSEVVDEGRVAIVALDPPDSTLEFLACVRVLLGERVMSRATRQAFVALPSRTMVFIESVEPGAHVGEKVAKLDVTVDVDGVRAGMFLDERPRIDLGPLQTINGEGIWQTVLRFLPTVEVQRESAQDTQS</sequence>
<protein>
    <submittedName>
        <fullName evidence="1">Uncharacterized protein</fullName>
    </submittedName>
</protein>
<name>A0ABU8IL12_9BURK</name>
<evidence type="ECO:0000313" key="2">
    <source>
        <dbReference type="Proteomes" id="UP001386437"/>
    </source>
</evidence>
<dbReference type="Proteomes" id="UP001386437">
    <property type="component" value="Unassembled WGS sequence"/>
</dbReference>
<organism evidence="1 2">
    <name type="scientific">Paraburkholderia bengalensis</name>
    <dbReference type="NCBI Taxonomy" id="2747562"/>
    <lineage>
        <taxon>Bacteria</taxon>
        <taxon>Pseudomonadati</taxon>
        <taxon>Pseudomonadota</taxon>
        <taxon>Betaproteobacteria</taxon>
        <taxon>Burkholderiales</taxon>
        <taxon>Burkholderiaceae</taxon>
        <taxon>Paraburkholderia</taxon>
    </lineage>
</organism>